<name>A0A7G1Q968_9GAMM</name>
<feature type="transmembrane region" description="Helical" evidence="1">
    <location>
        <begin position="273"/>
        <end position="291"/>
    </location>
</feature>
<evidence type="ECO:0008006" key="4">
    <source>
        <dbReference type="Google" id="ProtNLM"/>
    </source>
</evidence>
<dbReference type="AlphaFoldDB" id="A0A7G1Q968"/>
<dbReference type="KEGG" id="ntg:NSCAC_0810"/>
<dbReference type="EMBL" id="LR778175">
    <property type="protein sequence ID" value="CAB1275725.1"/>
    <property type="molecule type" value="Genomic_DNA"/>
</dbReference>
<evidence type="ECO:0000256" key="1">
    <source>
        <dbReference type="SAM" id="Phobius"/>
    </source>
</evidence>
<sequence>MLFRETGDIRKILWLGVFIFLALLAHLLHSHGHTGLAYINNWNYTQFLFDYQDEFLKRGLLGEIVRQLGFQMSYEVANILAYGIFLGVCIALSVMFILPFKRDWQATGFLLFSLFVFSHSGTIQHFYHDFGRTDGISLVISLFSIFIIYKSSNLFAYFFTYLLMTIGILIHEATFFIYIPLVLAFGFYWDSSKEAKIVLYLLAGALLFTTYIISTYGLAQHSTLTEHYEKLVNIYGDQVQQDSVAVVHGREIKENFDFTVAQLKTEKTKIKHLKRFFVLLPTLLLIVSLVFKDICKNRVSKKLLLFSSALSPLALYPLGADFFRWWALALTNLFITLALISGLDSQFRKLLISFFYRHQILVLVAILFSLLQGDIGVS</sequence>
<keyword evidence="1" id="KW-0472">Membrane</keyword>
<evidence type="ECO:0000313" key="3">
    <source>
        <dbReference type="Proteomes" id="UP000516072"/>
    </source>
</evidence>
<gene>
    <name evidence="2" type="ORF">NSCAC_0810</name>
</gene>
<feature type="transmembrane region" description="Helical" evidence="1">
    <location>
        <begin position="12"/>
        <end position="29"/>
    </location>
</feature>
<feature type="transmembrane region" description="Helical" evidence="1">
    <location>
        <begin position="350"/>
        <end position="371"/>
    </location>
</feature>
<reference evidence="2 3" key="1">
    <citation type="submission" date="2020-03" db="EMBL/GenBank/DDBJ databases">
        <authorList>
            <person name="Picone N."/>
        </authorList>
    </citation>
    <scope>NUCLEOTIDE SEQUENCE [LARGE SCALE GENOMIC DNA]</scope>
    <source>
        <strain evidence="2">NSCAC1</strain>
    </source>
</reference>
<dbReference type="Proteomes" id="UP000516072">
    <property type="component" value="Chromosome"/>
</dbReference>
<feature type="transmembrane region" description="Helical" evidence="1">
    <location>
        <begin position="76"/>
        <end position="98"/>
    </location>
</feature>
<keyword evidence="1" id="KW-0812">Transmembrane</keyword>
<feature type="transmembrane region" description="Helical" evidence="1">
    <location>
        <begin position="158"/>
        <end position="185"/>
    </location>
</feature>
<accession>A0A7G1Q968</accession>
<keyword evidence="1" id="KW-1133">Transmembrane helix</keyword>
<feature type="transmembrane region" description="Helical" evidence="1">
    <location>
        <begin position="325"/>
        <end position="343"/>
    </location>
</feature>
<feature type="transmembrane region" description="Helical" evidence="1">
    <location>
        <begin position="104"/>
        <end position="123"/>
    </location>
</feature>
<feature type="transmembrane region" description="Helical" evidence="1">
    <location>
        <begin position="197"/>
        <end position="219"/>
    </location>
</feature>
<protein>
    <recommendedName>
        <fullName evidence="4">EpsG family protein</fullName>
    </recommendedName>
</protein>
<feature type="transmembrane region" description="Helical" evidence="1">
    <location>
        <begin position="135"/>
        <end position="152"/>
    </location>
</feature>
<dbReference type="RefSeq" id="WP_197745115.1">
    <property type="nucleotide sequence ID" value="NZ_LR778175.1"/>
</dbReference>
<keyword evidence="3" id="KW-1185">Reference proteome</keyword>
<proteinExistence type="predicted"/>
<evidence type="ECO:0000313" key="2">
    <source>
        <dbReference type="EMBL" id="CAB1275725.1"/>
    </source>
</evidence>
<organism evidence="2 3">
    <name type="scientific">Candidatus Nitrosacidococcus tergens</name>
    <dbReference type="NCBI Taxonomy" id="553981"/>
    <lineage>
        <taxon>Bacteria</taxon>
        <taxon>Pseudomonadati</taxon>
        <taxon>Pseudomonadota</taxon>
        <taxon>Gammaproteobacteria</taxon>
        <taxon>Chromatiales</taxon>
        <taxon>Chromatiaceae</taxon>
        <taxon>Candidatus Nitrosacidococcus</taxon>
    </lineage>
</organism>